<dbReference type="SUPFAM" id="SSF51905">
    <property type="entry name" value="FAD/NAD(P)-binding domain"/>
    <property type="match status" value="1"/>
</dbReference>
<organism evidence="7 8">
    <name type="scientific">Caballeronia hypogeia</name>
    <dbReference type="NCBI Taxonomy" id="1777140"/>
    <lineage>
        <taxon>Bacteria</taxon>
        <taxon>Pseudomonadati</taxon>
        <taxon>Pseudomonadota</taxon>
        <taxon>Betaproteobacteria</taxon>
        <taxon>Burkholderiales</taxon>
        <taxon>Burkholderiaceae</taxon>
        <taxon>Caballeronia</taxon>
    </lineage>
</organism>
<dbReference type="OrthoDB" id="9769238at2"/>
<dbReference type="InterPro" id="IPR016156">
    <property type="entry name" value="FAD/NAD-linked_Rdtase_dimer_sf"/>
</dbReference>
<keyword evidence="4" id="KW-0560">Oxidoreductase</keyword>
<comment type="caution">
    <text evidence="7">The sequence shown here is derived from an EMBL/GenBank/DDBJ whole genome shotgun (WGS) entry which is preliminary data.</text>
</comment>
<sequence>MTAHEGERAMVIAGAGHVGGRAALALREFGWQGRIVMIGAESHLPYERPPLSKQLLTGEREALHCQLRPAEAWQTERVEHVIAQVEAIEPDTRVVRLKDGRRIQYEALLLATGGHARRLSIPGADLDGVCTLRTLDDAACIARRLVADARVLIVGGGFIGLEVAASARKRGCEVCVVEGAARLLGRAVPAVLAERVQQLHERNGVTVRLGVAPLAIERAADRLLAISLSDGNTMTADVVIVGIGIEPADELARDAGLAVNRGIVVHAGLETSAPCIFAAGDVAIHPSRFSGLPIRQETWQNAENQARVAARNMLGGDAVSDEAPWFWSDQYDHQLQVAGEPALGERSVRRLLADTGSIDFHFDAGGRLVGASGFGPASVIAKDMKLARMLVERGLSPAAELLGDATIKLKALL</sequence>
<dbReference type="InterPro" id="IPR050446">
    <property type="entry name" value="FAD-oxidoreductase/Apoptosis"/>
</dbReference>
<dbReference type="GO" id="GO:0016651">
    <property type="term" value="F:oxidoreductase activity, acting on NAD(P)H"/>
    <property type="evidence" value="ECO:0007669"/>
    <property type="project" value="TreeGrafter"/>
</dbReference>
<evidence type="ECO:0000259" key="6">
    <source>
        <dbReference type="Pfam" id="PF14759"/>
    </source>
</evidence>
<dbReference type="InterPro" id="IPR028202">
    <property type="entry name" value="Reductase_C"/>
</dbReference>
<evidence type="ECO:0000256" key="1">
    <source>
        <dbReference type="ARBA" id="ARBA00001974"/>
    </source>
</evidence>
<keyword evidence="2" id="KW-0285">Flavoprotein</keyword>
<evidence type="ECO:0000259" key="5">
    <source>
        <dbReference type="Pfam" id="PF07992"/>
    </source>
</evidence>
<dbReference type="RefSeq" id="WP_061166238.1">
    <property type="nucleotide sequence ID" value="NZ_FCOA02000002.1"/>
</dbReference>
<dbReference type="AlphaFoldDB" id="A0A157ZIL5"/>
<dbReference type="EMBL" id="FCOA02000002">
    <property type="protein sequence ID" value="SAK45279.1"/>
    <property type="molecule type" value="Genomic_DNA"/>
</dbReference>
<dbReference type="Pfam" id="PF07992">
    <property type="entry name" value="Pyr_redox_2"/>
    <property type="match status" value="1"/>
</dbReference>
<evidence type="ECO:0000313" key="8">
    <source>
        <dbReference type="Proteomes" id="UP000054851"/>
    </source>
</evidence>
<comment type="cofactor">
    <cofactor evidence="1">
        <name>FAD</name>
        <dbReference type="ChEBI" id="CHEBI:57692"/>
    </cofactor>
</comment>
<evidence type="ECO:0000313" key="7">
    <source>
        <dbReference type="EMBL" id="SAK45279.1"/>
    </source>
</evidence>
<name>A0A157ZIL5_9BURK</name>
<gene>
    <name evidence="7" type="ORF">AWB79_00967</name>
</gene>
<keyword evidence="8" id="KW-1185">Reference proteome</keyword>
<dbReference type="GO" id="GO:0005737">
    <property type="term" value="C:cytoplasm"/>
    <property type="evidence" value="ECO:0007669"/>
    <property type="project" value="TreeGrafter"/>
</dbReference>
<proteinExistence type="predicted"/>
<feature type="domain" description="FAD/NAD(P)-binding" evidence="5">
    <location>
        <begin position="10"/>
        <end position="306"/>
    </location>
</feature>
<dbReference type="InterPro" id="IPR023753">
    <property type="entry name" value="FAD/NAD-binding_dom"/>
</dbReference>
<evidence type="ECO:0000256" key="3">
    <source>
        <dbReference type="ARBA" id="ARBA00022827"/>
    </source>
</evidence>
<protein>
    <submittedName>
        <fullName evidence="7">FAD-dependent pyridine nucleotide-disulfide oxidoreductase</fullName>
    </submittedName>
</protein>
<dbReference type="InterPro" id="IPR036188">
    <property type="entry name" value="FAD/NAD-bd_sf"/>
</dbReference>
<dbReference type="Pfam" id="PF14759">
    <property type="entry name" value="Reductase_C"/>
    <property type="match status" value="1"/>
</dbReference>
<dbReference type="PANTHER" id="PTHR43557:SF2">
    <property type="entry name" value="RIESKE DOMAIN-CONTAINING PROTEIN-RELATED"/>
    <property type="match status" value="1"/>
</dbReference>
<dbReference type="STRING" id="1777140.AWB79_00967"/>
<dbReference type="Gene3D" id="3.50.50.60">
    <property type="entry name" value="FAD/NAD(P)-binding domain"/>
    <property type="match status" value="2"/>
</dbReference>
<evidence type="ECO:0000256" key="2">
    <source>
        <dbReference type="ARBA" id="ARBA00022630"/>
    </source>
</evidence>
<dbReference type="PRINTS" id="PR00368">
    <property type="entry name" value="FADPNR"/>
</dbReference>
<dbReference type="PRINTS" id="PR00411">
    <property type="entry name" value="PNDRDTASEI"/>
</dbReference>
<dbReference type="Proteomes" id="UP000054851">
    <property type="component" value="Unassembled WGS sequence"/>
</dbReference>
<feature type="domain" description="Reductase C-terminal" evidence="6">
    <location>
        <begin position="325"/>
        <end position="413"/>
    </location>
</feature>
<dbReference type="SUPFAM" id="SSF55424">
    <property type="entry name" value="FAD/NAD-linked reductases, dimerisation (C-terminal) domain"/>
    <property type="match status" value="1"/>
</dbReference>
<accession>A0A157ZIL5</accession>
<dbReference type="PANTHER" id="PTHR43557">
    <property type="entry name" value="APOPTOSIS-INDUCING FACTOR 1"/>
    <property type="match status" value="1"/>
</dbReference>
<keyword evidence="3" id="KW-0274">FAD</keyword>
<dbReference type="Gene3D" id="3.30.390.30">
    <property type="match status" value="1"/>
</dbReference>
<evidence type="ECO:0000256" key="4">
    <source>
        <dbReference type="ARBA" id="ARBA00023002"/>
    </source>
</evidence>
<reference evidence="7" key="1">
    <citation type="submission" date="2016-01" db="EMBL/GenBank/DDBJ databases">
        <authorList>
            <person name="Peeters C."/>
        </authorList>
    </citation>
    <scope>NUCLEOTIDE SEQUENCE</scope>
    <source>
        <strain evidence="7">LMG 29322</strain>
    </source>
</reference>